<reference evidence="2 3" key="2">
    <citation type="journal article" date="2013" name="Environ. Sci. Technol.">
        <title>The 4-tert-butylphenol-utilizing bacterium Sphingobium fuliginis OMI can degrade bisphenols via phenolic ring hydroxylation and meta-cleavage pathway.</title>
        <authorList>
            <person name="Ogata Y."/>
            <person name="Goda S."/>
            <person name="Toyama T."/>
            <person name="Sei K."/>
            <person name="Ike M."/>
        </authorList>
    </citation>
    <scope>NUCLEOTIDE SEQUENCE [LARGE SCALE GENOMIC DNA]</scope>
    <source>
        <strain evidence="2 3">OMI</strain>
    </source>
</reference>
<feature type="domain" description="PDZ" evidence="1">
    <location>
        <begin position="113"/>
        <end position="189"/>
    </location>
</feature>
<dbReference type="InterPro" id="IPR001478">
    <property type="entry name" value="PDZ"/>
</dbReference>
<gene>
    <name evidence="2" type="ORF">SFOMI_0234</name>
</gene>
<evidence type="ECO:0000313" key="3">
    <source>
        <dbReference type="Proteomes" id="UP000221538"/>
    </source>
</evidence>
<dbReference type="AlphaFoldDB" id="A0A292ZA79"/>
<name>A0A292ZA79_SPHSA</name>
<sequence>MWRKGFAAIGVSAFNSPNSKTADAIKFGKKLKARYVMLGTKLTSSNTTAVPFTMPTSNTTVTNGTASVNSGGRFATGTYSGTSTTYGSQTSYIPITVNRFDKMAVYFAEVPKTGIGVMTRDLTPEEVAALETRRAIAIRFVRDNSPAYLADILPGDIITQLDGQPFDGEKWKVAAVPGATLRVQIVRGGQRRLMNIPIAADWHP</sequence>
<dbReference type="Pfam" id="PF13180">
    <property type="entry name" value="PDZ_2"/>
    <property type="match status" value="1"/>
</dbReference>
<evidence type="ECO:0000259" key="1">
    <source>
        <dbReference type="SMART" id="SM00228"/>
    </source>
</evidence>
<dbReference type="InterPro" id="IPR036034">
    <property type="entry name" value="PDZ_sf"/>
</dbReference>
<protein>
    <recommendedName>
        <fullName evidence="1">PDZ domain-containing protein</fullName>
    </recommendedName>
</protein>
<reference evidence="2 3" key="1">
    <citation type="journal article" date="2013" name="Biodegradation">
        <title>Occurrence of 4-tert-butylphenol (4-t-BP) biodegradation in an aquatic sample caused by the presence of Spirodela polyrrhiza and isolation of a 4-t-BP-utilizing bacterium.</title>
        <authorList>
            <person name="Ogata Y."/>
            <person name="Toyama T."/>
            <person name="Yu N."/>
            <person name="Wang X."/>
            <person name="Sei K."/>
            <person name="Ike M."/>
        </authorList>
    </citation>
    <scope>NUCLEOTIDE SEQUENCE [LARGE SCALE GENOMIC DNA]</scope>
    <source>
        <strain evidence="2 3">OMI</strain>
    </source>
</reference>
<accession>A0A292ZA79</accession>
<dbReference type="EMBL" id="BEWI01000030">
    <property type="protein sequence ID" value="GAY19714.1"/>
    <property type="molecule type" value="Genomic_DNA"/>
</dbReference>
<organism evidence="2 3">
    <name type="scientific">Sphingobium fuliginis (strain ATCC 27551)</name>
    <dbReference type="NCBI Taxonomy" id="336203"/>
    <lineage>
        <taxon>Bacteria</taxon>
        <taxon>Pseudomonadati</taxon>
        <taxon>Pseudomonadota</taxon>
        <taxon>Alphaproteobacteria</taxon>
        <taxon>Sphingomonadales</taxon>
        <taxon>Sphingomonadaceae</taxon>
        <taxon>Sphingobium</taxon>
    </lineage>
</organism>
<dbReference type="SUPFAM" id="SSF50156">
    <property type="entry name" value="PDZ domain-like"/>
    <property type="match status" value="1"/>
</dbReference>
<evidence type="ECO:0000313" key="2">
    <source>
        <dbReference type="EMBL" id="GAY19714.1"/>
    </source>
</evidence>
<proteinExistence type="predicted"/>
<dbReference type="SMART" id="SM00228">
    <property type="entry name" value="PDZ"/>
    <property type="match status" value="1"/>
</dbReference>
<dbReference type="Proteomes" id="UP000221538">
    <property type="component" value="Unassembled WGS sequence"/>
</dbReference>
<comment type="caution">
    <text evidence="2">The sequence shown here is derived from an EMBL/GenBank/DDBJ whole genome shotgun (WGS) entry which is preliminary data.</text>
</comment>
<dbReference type="Gene3D" id="2.30.42.10">
    <property type="match status" value="1"/>
</dbReference>